<dbReference type="GO" id="GO:0120547">
    <property type="term" value="F:heme A synthase activity"/>
    <property type="evidence" value="ECO:0007669"/>
    <property type="project" value="UniProtKB-EC"/>
</dbReference>
<keyword evidence="7" id="KW-0408">Iron</keyword>
<name>A0AAF0EFP7_9BASI</name>
<dbReference type="GO" id="GO:0005743">
    <property type="term" value="C:mitochondrial inner membrane"/>
    <property type="evidence" value="ECO:0007669"/>
    <property type="project" value="TreeGrafter"/>
</dbReference>
<dbReference type="Pfam" id="PF02628">
    <property type="entry name" value="COX15-CtaA"/>
    <property type="match status" value="1"/>
</dbReference>
<evidence type="ECO:0000256" key="8">
    <source>
        <dbReference type="ARBA" id="ARBA00023133"/>
    </source>
</evidence>
<feature type="transmembrane region" description="Helical" evidence="12">
    <location>
        <begin position="102"/>
        <end position="123"/>
    </location>
</feature>
<evidence type="ECO:0000256" key="3">
    <source>
        <dbReference type="ARBA" id="ARBA00022692"/>
    </source>
</evidence>
<comment type="subcellular location">
    <subcellularLocation>
        <location evidence="2">Membrane</location>
        <topology evidence="2">Multi-pass membrane protein</topology>
    </subcellularLocation>
</comment>
<dbReference type="Proteomes" id="UP001214415">
    <property type="component" value="Chromosome 4"/>
</dbReference>
<evidence type="ECO:0000256" key="1">
    <source>
        <dbReference type="ARBA" id="ARBA00001970"/>
    </source>
</evidence>
<comment type="cofactor">
    <cofactor evidence="1">
        <name>heme b</name>
        <dbReference type="ChEBI" id="CHEBI:60344"/>
    </cofactor>
</comment>
<feature type="transmembrane region" description="Helical" evidence="12">
    <location>
        <begin position="329"/>
        <end position="350"/>
    </location>
</feature>
<dbReference type="InterPro" id="IPR023754">
    <property type="entry name" value="HemeA_Synthase_type2"/>
</dbReference>
<evidence type="ECO:0000256" key="11">
    <source>
        <dbReference type="ARBA" id="ARBA00048044"/>
    </source>
</evidence>
<feature type="transmembrane region" description="Helical" evidence="12">
    <location>
        <begin position="218"/>
        <end position="238"/>
    </location>
</feature>
<keyword evidence="14" id="KW-1185">Reference proteome</keyword>
<evidence type="ECO:0000256" key="4">
    <source>
        <dbReference type="ARBA" id="ARBA00022723"/>
    </source>
</evidence>
<evidence type="ECO:0000313" key="13">
    <source>
        <dbReference type="EMBL" id="WFD23726.1"/>
    </source>
</evidence>
<dbReference type="EMBL" id="CP119903">
    <property type="protein sequence ID" value="WFD23726.1"/>
    <property type="molecule type" value="Genomic_DNA"/>
</dbReference>
<gene>
    <name evidence="13" type="primary">COX15</name>
    <name evidence="13" type="ORF">MEQU1_002420</name>
</gene>
<evidence type="ECO:0000256" key="2">
    <source>
        <dbReference type="ARBA" id="ARBA00004141"/>
    </source>
</evidence>
<protein>
    <submittedName>
        <fullName evidence="13">Cytochrome c oxidase assembly protein cox15</fullName>
    </submittedName>
</protein>
<feature type="transmembrane region" description="Helical" evidence="12">
    <location>
        <begin position="439"/>
        <end position="464"/>
    </location>
</feature>
<dbReference type="GO" id="GO:0046872">
    <property type="term" value="F:metal ion binding"/>
    <property type="evidence" value="ECO:0007669"/>
    <property type="project" value="UniProtKB-KW"/>
</dbReference>
<reference evidence="13" key="1">
    <citation type="submission" date="2023-03" db="EMBL/GenBank/DDBJ databases">
        <title>Mating type loci evolution in Malassezia.</title>
        <authorList>
            <person name="Coelho M.A."/>
        </authorList>
    </citation>
    <scope>NUCLEOTIDE SEQUENCE</scope>
    <source>
        <strain evidence="13">CBS 12830</strain>
    </source>
</reference>
<dbReference type="AlphaFoldDB" id="A0AAF0EFP7"/>
<feature type="transmembrane region" description="Helical" evidence="12">
    <location>
        <begin position="268"/>
        <end position="290"/>
    </location>
</feature>
<keyword evidence="6" id="KW-0560">Oxidoreductase</keyword>
<evidence type="ECO:0000256" key="7">
    <source>
        <dbReference type="ARBA" id="ARBA00023004"/>
    </source>
</evidence>
<sequence>MSLSALGSWTVRASRQGVLAAHAMPHSVIPRALCTLPAMRASTIAQHRSAATSSPILSQLRARAVLPSVQAPRLSQLRTYTAPAAAAPPSPAEEVPATTSKIVAYHLLASAALVFLIIIVGGITRLTESGLSITEWNPGLKGMRLPQTDEEWHAEWDKYKESPEFKMLNSKMTLEDFKSIFMWEWSHRILGRFIGVFFVVPAALFAMRRGMTTPNTRWKLLAIAAGIGFQGFLGWYMVASGLKNPYEMEPVSTQPRPDWTPRVDHFRLAAHLGTAFVVYMGMVYTAVTILRDASVAKSLKRASPAEKETIFSSFMHGLQNPTTRRFRGIALAMLAFTFTTAMYGAFVAGLDAGLVYSEFPFMGERRLLPPKDELLDPRYGIRNGLKPSTETQLVFGNMTQNPVTVQAIHRYLGLSTLGLMFVFLRYAKRAKASLPKAAPRFAMGAAHMTGLQALLGISTLIYMVPIPLASLHQAGSVVVLTMLTCVLAVTRKPSQAFQALAKARRHAAASATRP</sequence>
<evidence type="ECO:0000256" key="6">
    <source>
        <dbReference type="ARBA" id="ARBA00023002"/>
    </source>
</evidence>
<evidence type="ECO:0000313" key="14">
    <source>
        <dbReference type="Proteomes" id="UP001214415"/>
    </source>
</evidence>
<evidence type="ECO:0000256" key="5">
    <source>
        <dbReference type="ARBA" id="ARBA00022989"/>
    </source>
</evidence>
<feature type="transmembrane region" description="Helical" evidence="12">
    <location>
        <begin position="408"/>
        <end position="427"/>
    </location>
</feature>
<dbReference type="InterPro" id="IPR003780">
    <property type="entry name" value="COX15/CtaA_fam"/>
</dbReference>
<feature type="transmembrane region" description="Helical" evidence="12">
    <location>
        <begin position="189"/>
        <end position="206"/>
    </location>
</feature>
<dbReference type="GO" id="GO:0006784">
    <property type="term" value="P:heme A biosynthetic process"/>
    <property type="evidence" value="ECO:0007669"/>
    <property type="project" value="InterPro"/>
</dbReference>
<feature type="transmembrane region" description="Helical" evidence="12">
    <location>
        <begin position="470"/>
        <end position="489"/>
    </location>
</feature>
<dbReference type="PANTHER" id="PTHR23289">
    <property type="entry name" value="CYTOCHROME C OXIDASE ASSEMBLY PROTEIN COX15"/>
    <property type="match status" value="1"/>
</dbReference>
<keyword evidence="4" id="KW-0479">Metal-binding</keyword>
<keyword evidence="3 12" id="KW-0812">Transmembrane</keyword>
<comment type="pathway">
    <text evidence="10">Porphyrin-containing compound metabolism; heme A biosynthesis; heme A from heme O: step 1/1.</text>
</comment>
<comment type="catalytic activity">
    <reaction evidence="11">
        <text>Fe(II)-heme o + 2 A + H2O = Fe(II)-heme a + 2 AH2</text>
        <dbReference type="Rhea" id="RHEA:63388"/>
        <dbReference type="ChEBI" id="CHEBI:13193"/>
        <dbReference type="ChEBI" id="CHEBI:15377"/>
        <dbReference type="ChEBI" id="CHEBI:17499"/>
        <dbReference type="ChEBI" id="CHEBI:60530"/>
        <dbReference type="ChEBI" id="CHEBI:61715"/>
        <dbReference type="EC" id="1.17.99.9"/>
    </reaction>
    <physiologicalReaction direction="left-to-right" evidence="11">
        <dbReference type="Rhea" id="RHEA:63389"/>
    </physiologicalReaction>
</comment>
<keyword evidence="9 12" id="KW-0472">Membrane</keyword>
<keyword evidence="8" id="KW-0350">Heme biosynthesis</keyword>
<accession>A0AAF0EFP7</accession>
<proteinExistence type="predicted"/>
<dbReference type="GO" id="GO:0016653">
    <property type="term" value="F:oxidoreductase activity, acting on NAD(P)H, heme protein as acceptor"/>
    <property type="evidence" value="ECO:0007669"/>
    <property type="project" value="TreeGrafter"/>
</dbReference>
<evidence type="ECO:0000256" key="10">
    <source>
        <dbReference type="ARBA" id="ARBA00044501"/>
    </source>
</evidence>
<evidence type="ECO:0000256" key="9">
    <source>
        <dbReference type="ARBA" id="ARBA00023136"/>
    </source>
</evidence>
<organism evidence="13 14">
    <name type="scientific">Malassezia equina</name>
    <dbReference type="NCBI Taxonomy" id="1381935"/>
    <lineage>
        <taxon>Eukaryota</taxon>
        <taxon>Fungi</taxon>
        <taxon>Dikarya</taxon>
        <taxon>Basidiomycota</taxon>
        <taxon>Ustilaginomycotina</taxon>
        <taxon>Malasseziomycetes</taxon>
        <taxon>Malasseziales</taxon>
        <taxon>Malasseziaceae</taxon>
        <taxon>Malassezia</taxon>
    </lineage>
</organism>
<dbReference type="PANTHER" id="PTHR23289:SF2">
    <property type="entry name" value="CYTOCHROME C OXIDASE ASSEMBLY PROTEIN COX15 HOMOLOG"/>
    <property type="match status" value="1"/>
</dbReference>
<evidence type="ECO:0000256" key="12">
    <source>
        <dbReference type="SAM" id="Phobius"/>
    </source>
</evidence>
<keyword evidence="5 12" id="KW-1133">Transmembrane helix</keyword>